<dbReference type="AlphaFoldDB" id="A0A2T4BC34"/>
<accession>A0A2T4BC34</accession>
<proteinExistence type="predicted"/>
<keyword evidence="2" id="KW-1185">Reference proteome</keyword>
<dbReference type="GeneID" id="36601515"/>
<evidence type="ECO:0008006" key="3">
    <source>
        <dbReference type="Google" id="ProtNLM"/>
    </source>
</evidence>
<dbReference type="OrthoDB" id="4897540at2759"/>
<gene>
    <name evidence="1" type="ORF">BBK36DRAFT_1140643</name>
</gene>
<organism evidence="1 2">
    <name type="scientific">Trichoderma citrinoviride</name>
    <dbReference type="NCBI Taxonomy" id="58853"/>
    <lineage>
        <taxon>Eukaryota</taxon>
        <taxon>Fungi</taxon>
        <taxon>Dikarya</taxon>
        <taxon>Ascomycota</taxon>
        <taxon>Pezizomycotina</taxon>
        <taxon>Sordariomycetes</taxon>
        <taxon>Hypocreomycetidae</taxon>
        <taxon>Hypocreales</taxon>
        <taxon>Hypocreaceae</taxon>
        <taxon>Trichoderma</taxon>
    </lineage>
</organism>
<dbReference type="Proteomes" id="UP000241546">
    <property type="component" value="Unassembled WGS sequence"/>
</dbReference>
<name>A0A2T4BC34_9HYPO</name>
<evidence type="ECO:0000313" key="1">
    <source>
        <dbReference type="EMBL" id="PTB66875.1"/>
    </source>
</evidence>
<evidence type="ECO:0000313" key="2">
    <source>
        <dbReference type="Proteomes" id="UP000241546"/>
    </source>
</evidence>
<dbReference type="EMBL" id="KZ680212">
    <property type="protein sequence ID" value="PTB66875.1"/>
    <property type="molecule type" value="Genomic_DNA"/>
</dbReference>
<protein>
    <recommendedName>
        <fullName evidence="3">Helicase ATP-binding domain-containing protein</fullName>
    </recommendedName>
</protein>
<sequence length="471" mass="54199">MHLGGKDDQAAQVLAPRRFYSSFAIIGTLVKKRRNGSCRVVNALDLDKVRRISARRWQKTLRSNVRLLAAYLGFDTVTQLYIFVDFEECVWGIHQEDWMRAHAVIVFTMTRQLTIEGIVRSCDPTLSLEFQKPYHISIGSEIYGYAASEELAADTVCAALDSITPSIDWSLDIDSERVQSDVTPMKPEQLLNLKKWLNEQVQQEKHGPGKPADNGTLPLSTADSGLDRLQEMQALLGYAPRFNEEDLFDVCRQRGFGVYNMATKTGLRAHHISDGDESNPNVIIMPLAKFGTTVREVELRWHEVFDIWMLCHPRDGIQVTHHRTANSREEFQQRINNWEATRRDETVARVLLLASYESWREFSPVLQSSHPMASQKTEKEKDMEASREPLWNVVALDECQVLQGKTNWYRDMVMHVEREALLLVSAHPFLTLRDIHAYLRVVWNPAWPFGYHFDPDLVILGFSMIRRRTDA</sequence>
<reference evidence="2" key="1">
    <citation type="submission" date="2016-07" db="EMBL/GenBank/DDBJ databases">
        <title>Multiple horizontal gene transfer events from other fungi enriched the ability of initially mycotrophic Trichoderma (Ascomycota) to feed on dead plant biomass.</title>
        <authorList>
            <consortium name="DOE Joint Genome Institute"/>
            <person name="Atanasova L."/>
            <person name="Chenthamara K."/>
            <person name="Zhang J."/>
            <person name="Grujic M."/>
            <person name="Henrissat B."/>
            <person name="Kuo A."/>
            <person name="Aerts A."/>
            <person name="Salamov A."/>
            <person name="Lipzen A."/>
            <person name="Labutti K."/>
            <person name="Barry K."/>
            <person name="Miao Y."/>
            <person name="Rahimi M.J."/>
            <person name="Shen Q."/>
            <person name="Grigoriev I.V."/>
            <person name="Kubicek C.P."/>
            <person name="Druzhinina I.S."/>
        </authorList>
    </citation>
    <scope>NUCLEOTIDE SEQUENCE [LARGE SCALE GENOMIC DNA]</scope>
    <source>
        <strain evidence="2">TUCIM 6016</strain>
    </source>
</reference>
<dbReference type="RefSeq" id="XP_024750195.1">
    <property type="nucleotide sequence ID" value="XM_024893397.1"/>
</dbReference>